<dbReference type="PANTHER" id="PTHR30008:SF0">
    <property type="entry name" value="EXODEOXYRIBONUCLEASE 7 LARGE SUBUNIT"/>
    <property type="match status" value="1"/>
</dbReference>
<dbReference type="GO" id="GO:0009318">
    <property type="term" value="C:exodeoxyribonuclease VII complex"/>
    <property type="evidence" value="ECO:0007669"/>
    <property type="project" value="UniProtKB-UniRule"/>
</dbReference>
<keyword evidence="4 5" id="KW-0269">Exonuclease</keyword>
<comment type="catalytic activity">
    <reaction evidence="5 6">
        <text>Exonucleolytic cleavage in either 5'- to 3'- or 3'- to 5'-direction to yield nucleoside 5'-phosphates.</text>
        <dbReference type="EC" id="3.1.11.6"/>
    </reaction>
</comment>
<dbReference type="GO" id="GO:0006308">
    <property type="term" value="P:DNA catabolic process"/>
    <property type="evidence" value="ECO:0007669"/>
    <property type="project" value="UniProtKB-UniRule"/>
</dbReference>
<evidence type="ECO:0000256" key="4">
    <source>
        <dbReference type="ARBA" id="ARBA00022839"/>
    </source>
</evidence>
<dbReference type="GO" id="GO:0003676">
    <property type="term" value="F:nucleic acid binding"/>
    <property type="evidence" value="ECO:0007669"/>
    <property type="project" value="InterPro"/>
</dbReference>
<dbReference type="GO" id="GO:0008855">
    <property type="term" value="F:exodeoxyribonuclease VII activity"/>
    <property type="evidence" value="ECO:0007669"/>
    <property type="project" value="UniProtKB-UniRule"/>
</dbReference>
<dbReference type="OrthoDB" id="9802795at2"/>
<dbReference type="EC" id="3.1.11.6" evidence="5"/>
<dbReference type="Proteomes" id="UP000183952">
    <property type="component" value="Unassembled WGS sequence"/>
</dbReference>
<comment type="similarity">
    <text evidence="5 6">Belongs to the XseA family.</text>
</comment>
<dbReference type="InterPro" id="IPR025824">
    <property type="entry name" value="OB-fold_nuc-bd_dom"/>
</dbReference>
<evidence type="ECO:0000256" key="3">
    <source>
        <dbReference type="ARBA" id="ARBA00022801"/>
    </source>
</evidence>
<keyword evidence="10" id="KW-1185">Reference proteome</keyword>
<evidence type="ECO:0000256" key="1">
    <source>
        <dbReference type="ARBA" id="ARBA00022490"/>
    </source>
</evidence>
<dbReference type="STRING" id="1121331.SAMN02745248_00620"/>
<evidence type="ECO:0000313" key="10">
    <source>
        <dbReference type="Proteomes" id="UP000183952"/>
    </source>
</evidence>
<evidence type="ECO:0000259" key="7">
    <source>
        <dbReference type="Pfam" id="PF02601"/>
    </source>
</evidence>
<comment type="function">
    <text evidence="5">Bidirectionally degrades single-stranded DNA into large acid-insoluble oligonucleotides, which are then degraded further into small acid-soluble oligonucleotides.</text>
</comment>
<evidence type="ECO:0000256" key="6">
    <source>
        <dbReference type="RuleBase" id="RU004355"/>
    </source>
</evidence>
<dbReference type="AlphaFoldDB" id="A0A1M6L4L5"/>
<dbReference type="Gene3D" id="2.40.50.1010">
    <property type="match status" value="1"/>
</dbReference>
<sequence length="401" mass="45613">MIMKVLTVSGLNSYIKKSFDNDVILNNVHVKGEISNFKLHTSGHCYFTIKDNNSRVNCVMFQEYTERLSFLPKEGDNVIIKGRVSVYERDGAYQVYAREIELEGVGKLYYEFNLLKEKLEKEGLFSQEHKKLIPEYPQCVGVITSPTGAAIQDIINVASRRNIGVKLIINPALVQGKDAASSVIKALDELDKRKDVDTIIIARGGGSIEELWPFNNEELAYAIYKCKKPIISGVGHEIDFTICDFVSDMRAPTPSAAAELAIPLRQDMMSRNIIATRELNSTMKDFLEKQKRALNDYKFILLNNSPQNYIVNQYNYVENLTNKISHTMELYLNKENERLSRLKLILNAANPLNVVQKGYAILEDKDKRVISDIEALKNSQFIYVTLKDGRVRVNIEVEDVD</sequence>
<dbReference type="Pfam" id="PF02601">
    <property type="entry name" value="Exonuc_VII_L"/>
    <property type="match status" value="1"/>
</dbReference>
<evidence type="ECO:0000313" key="9">
    <source>
        <dbReference type="EMBL" id="SHJ66161.1"/>
    </source>
</evidence>
<dbReference type="PANTHER" id="PTHR30008">
    <property type="entry name" value="EXODEOXYRIBONUCLEASE 7 LARGE SUBUNIT"/>
    <property type="match status" value="1"/>
</dbReference>
<proteinExistence type="inferred from homology"/>
<accession>A0A1M6L4L5</accession>
<protein>
    <recommendedName>
        <fullName evidence="5">Exodeoxyribonuclease 7 large subunit</fullName>
        <ecNumber evidence="5">3.1.11.6</ecNumber>
    </recommendedName>
    <alternativeName>
        <fullName evidence="5">Exodeoxyribonuclease VII large subunit</fullName>
        <shortName evidence="5">Exonuclease VII large subunit</shortName>
    </alternativeName>
</protein>
<comment type="subunit">
    <text evidence="5">Heterooligomer composed of large and small subunits.</text>
</comment>
<name>A0A1M6L4L5_9CLOT</name>
<dbReference type="NCBIfam" id="TIGR00237">
    <property type="entry name" value="xseA"/>
    <property type="match status" value="1"/>
</dbReference>
<keyword evidence="2 5" id="KW-0540">Nuclease</keyword>
<feature type="domain" description="Exonuclease VII large subunit C-terminal" evidence="7">
    <location>
        <begin position="124"/>
        <end position="296"/>
    </location>
</feature>
<dbReference type="GO" id="GO:0005737">
    <property type="term" value="C:cytoplasm"/>
    <property type="evidence" value="ECO:0007669"/>
    <property type="project" value="UniProtKB-SubCell"/>
</dbReference>
<dbReference type="CDD" id="cd04489">
    <property type="entry name" value="ExoVII_LU_OBF"/>
    <property type="match status" value="1"/>
</dbReference>
<evidence type="ECO:0000259" key="8">
    <source>
        <dbReference type="Pfam" id="PF13742"/>
    </source>
</evidence>
<comment type="subcellular location">
    <subcellularLocation>
        <location evidence="5 6">Cytoplasm</location>
    </subcellularLocation>
</comment>
<evidence type="ECO:0000256" key="2">
    <source>
        <dbReference type="ARBA" id="ARBA00022722"/>
    </source>
</evidence>
<feature type="domain" description="OB-fold nucleic acid binding" evidence="8">
    <location>
        <begin position="6"/>
        <end position="101"/>
    </location>
</feature>
<keyword evidence="1 5" id="KW-0963">Cytoplasm</keyword>
<dbReference type="EMBL" id="FRAD01000005">
    <property type="protein sequence ID" value="SHJ66161.1"/>
    <property type="molecule type" value="Genomic_DNA"/>
</dbReference>
<evidence type="ECO:0000256" key="5">
    <source>
        <dbReference type="HAMAP-Rule" id="MF_00378"/>
    </source>
</evidence>
<keyword evidence="3 5" id="KW-0378">Hydrolase</keyword>
<gene>
    <name evidence="5" type="primary">xseA</name>
    <name evidence="9" type="ORF">SAMN02745248_00620</name>
</gene>
<dbReference type="RefSeq" id="WP_072902217.1">
    <property type="nucleotide sequence ID" value="NZ_FRAD01000005.1"/>
</dbReference>
<dbReference type="InterPro" id="IPR020579">
    <property type="entry name" value="Exonuc_VII_lsu_C"/>
</dbReference>
<dbReference type="Pfam" id="PF13742">
    <property type="entry name" value="tRNA_anti_2"/>
    <property type="match status" value="1"/>
</dbReference>
<dbReference type="InterPro" id="IPR003753">
    <property type="entry name" value="Exonuc_VII_L"/>
</dbReference>
<reference evidence="9 10" key="1">
    <citation type="submission" date="2016-11" db="EMBL/GenBank/DDBJ databases">
        <authorList>
            <person name="Jaros S."/>
            <person name="Januszkiewicz K."/>
            <person name="Wedrychowicz H."/>
        </authorList>
    </citation>
    <scope>NUCLEOTIDE SEQUENCE [LARGE SCALE GENOMIC DNA]</scope>
    <source>
        <strain evidence="9 10">DSM 3090</strain>
    </source>
</reference>
<organism evidence="9 10">
    <name type="scientific">Hathewaya proteolytica DSM 3090</name>
    <dbReference type="NCBI Taxonomy" id="1121331"/>
    <lineage>
        <taxon>Bacteria</taxon>
        <taxon>Bacillati</taxon>
        <taxon>Bacillota</taxon>
        <taxon>Clostridia</taxon>
        <taxon>Eubacteriales</taxon>
        <taxon>Clostridiaceae</taxon>
        <taxon>Hathewaya</taxon>
    </lineage>
</organism>
<dbReference type="HAMAP" id="MF_00378">
    <property type="entry name" value="Exonuc_7_L"/>
    <property type="match status" value="1"/>
</dbReference>